<evidence type="ECO:0000313" key="5">
    <source>
        <dbReference type="Proteomes" id="UP000256970"/>
    </source>
</evidence>
<dbReference type="InterPro" id="IPR051532">
    <property type="entry name" value="Ester_Hydrolysis_Enzymes"/>
</dbReference>
<dbReference type="CDD" id="cd00229">
    <property type="entry name" value="SGNH_hydrolase"/>
    <property type="match status" value="1"/>
</dbReference>
<dbReference type="InterPro" id="IPR036514">
    <property type="entry name" value="SGNH_hydro_sf"/>
</dbReference>
<feature type="domain" description="SGNH hydrolase-type esterase" evidence="3">
    <location>
        <begin position="46"/>
        <end position="252"/>
    </location>
</feature>
<dbReference type="Gene3D" id="3.40.50.1110">
    <property type="entry name" value="SGNH hydrolase"/>
    <property type="match status" value="1"/>
</dbReference>
<keyword evidence="5" id="KW-1185">Reference proteome</keyword>
<proteinExistence type="predicted"/>
<dbReference type="PANTHER" id="PTHR30383">
    <property type="entry name" value="THIOESTERASE 1/PROTEASE 1/LYSOPHOSPHOLIPASE L1"/>
    <property type="match status" value="1"/>
</dbReference>
<dbReference type="AlphaFoldDB" id="A0A383VU22"/>
<sequence length="293" mass="31944">MGRRRGLLCTARAAWLAAAVCTQLLLVLVSAQTCPPAQQCAFRVLAIGDSLTKGAVPSKQLNHPYSLRLQALLDRKFKNRATPSVTTAAYNYMGVFQKAQNDDGQVLDVTLVPLMQSQLDQAKQQGRGYQWVVVMAGVNDLGAGNYTAAAIMPKLAEAYKLATASGANVLAIPPFPNRFVSRSSKNEQQRLQLAVLMRNWVAAQPAAGDCGQPRVYLAEMPAFWFGFWSMPPERRAEMQDDLLHLTEKGYDLLAWQIFNAISPRVPLRGCLCPTAAGSSSSSRSGSSNRKGRL</sequence>
<feature type="chain" id="PRO_5016821832" description="SGNH hydrolase-type esterase domain-containing protein" evidence="2">
    <location>
        <begin position="32"/>
        <end position="293"/>
    </location>
</feature>
<gene>
    <name evidence="4" type="ORF">BQ4739_LOCUS8636</name>
</gene>
<dbReference type="InterPro" id="IPR013830">
    <property type="entry name" value="SGNH_hydro"/>
</dbReference>
<feature type="compositionally biased region" description="Low complexity" evidence="1">
    <location>
        <begin position="277"/>
        <end position="293"/>
    </location>
</feature>
<evidence type="ECO:0000256" key="1">
    <source>
        <dbReference type="SAM" id="MobiDB-lite"/>
    </source>
</evidence>
<protein>
    <recommendedName>
        <fullName evidence="3">SGNH hydrolase-type esterase domain-containing protein</fullName>
    </recommendedName>
</protein>
<name>A0A383VU22_TETOB</name>
<dbReference type="Pfam" id="PF13472">
    <property type="entry name" value="Lipase_GDSL_2"/>
    <property type="match status" value="1"/>
</dbReference>
<evidence type="ECO:0000259" key="3">
    <source>
        <dbReference type="Pfam" id="PF13472"/>
    </source>
</evidence>
<dbReference type="PANTHER" id="PTHR30383:SF5">
    <property type="entry name" value="SGNH HYDROLASE-TYPE ESTERASE DOMAIN-CONTAINING PROTEIN"/>
    <property type="match status" value="1"/>
</dbReference>
<dbReference type="EMBL" id="FNXT01000847">
    <property type="protein sequence ID" value="SZX68272.1"/>
    <property type="molecule type" value="Genomic_DNA"/>
</dbReference>
<dbReference type="Proteomes" id="UP000256970">
    <property type="component" value="Unassembled WGS sequence"/>
</dbReference>
<evidence type="ECO:0000313" key="4">
    <source>
        <dbReference type="EMBL" id="SZX68272.1"/>
    </source>
</evidence>
<dbReference type="SUPFAM" id="SSF52266">
    <property type="entry name" value="SGNH hydrolase"/>
    <property type="match status" value="1"/>
</dbReference>
<keyword evidence="2" id="KW-0732">Signal</keyword>
<organism evidence="4 5">
    <name type="scientific">Tetradesmus obliquus</name>
    <name type="common">Green alga</name>
    <name type="synonym">Acutodesmus obliquus</name>
    <dbReference type="NCBI Taxonomy" id="3088"/>
    <lineage>
        <taxon>Eukaryota</taxon>
        <taxon>Viridiplantae</taxon>
        <taxon>Chlorophyta</taxon>
        <taxon>core chlorophytes</taxon>
        <taxon>Chlorophyceae</taxon>
        <taxon>CS clade</taxon>
        <taxon>Sphaeropleales</taxon>
        <taxon>Scenedesmaceae</taxon>
        <taxon>Tetradesmus</taxon>
    </lineage>
</organism>
<evidence type="ECO:0000256" key="2">
    <source>
        <dbReference type="SAM" id="SignalP"/>
    </source>
</evidence>
<feature type="signal peptide" evidence="2">
    <location>
        <begin position="1"/>
        <end position="31"/>
    </location>
</feature>
<reference evidence="4 5" key="1">
    <citation type="submission" date="2016-10" db="EMBL/GenBank/DDBJ databases">
        <authorList>
            <person name="Cai Z."/>
        </authorList>
    </citation>
    <scope>NUCLEOTIDE SEQUENCE [LARGE SCALE GENOMIC DNA]</scope>
</reference>
<accession>A0A383VU22</accession>
<dbReference type="GO" id="GO:0004622">
    <property type="term" value="F:phosphatidylcholine lysophospholipase activity"/>
    <property type="evidence" value="ECO:0007669"/>
    <property type="project" value="TreeGrafter"/>
</dbReference>
<feature type="region of interest" description="Disordered" evidence="1">
    <location>
        <begin position="274"/>
        <end position="293"/>
    </location>
</feature>